<comment type="caution">
    <text evidence="1">The sequence shown here is derived from an EMBL/GenBank/DDBJ whole genome shotgun (WGS) entry which is preliminary data.</text>
</comment>
<dbReference type="EMBL" id="BPMK01000025">
    <property type="protein sequence ID" value="GIZ54063.1"/>
    <property type="molecule type" value="Genomic_DNA"/>
</dbReference>
<dbReference type="RefSeq" id="WP_220810472.1">
    <property type="nucleotide sequence ID" value="NZ_BPMK01000025.1"/>
</dbReference>
<sequence length="192" mass="22009">MFDSPEIQGLLEEIRNAGENDLIKVGTLAQFVARASGEQGTALGFVAVPILNKMLAMDGMGDVKFLHPKTLIPYDRHDWDELSDEWLVYRDVAIEIVERLYQRRGQMPLPLPEAPRRPPSTQQLQETAILDWLKADGRDLHCLEKWSHNRPGAKKDARDAMRKNINLFQSDKVFDLAWERLRAADAIRYEGE</sequence>
<evidence type="ECO:0000313" key="1">
    <source>
        <dbReference type="EMBL" id="GIZ54063.1"/>
    </source>
</evidence>
<proteinExistence type="predicted"/>
<accession>A0ABQ4QA27</accession>
<evidence type="ECO:0000313" key="2">
    <source>
        <dbReference type="Proteomes" id="UP000887222"/>
    </source>
</evidence>
<organism evidence="1 2">
    <name type="scientific">Noviherbaspirillum aridicola</name>
    <dbReference type="NCBI Taxonomy" id="2849687"/>
    <lineage>
        <taxon>Bacteria</taxon>
        <taxon>Pseudomonadati</taxon>
        <taxon>Pseudomonadota</taxon>
        <taxon>Betaproteobacteria</taxon>
        <taxon>Burkholderiales</taxon>
        <taxon>Oxalobacteraceae</taxon>
        <taxon>Noviherbaspirillum</taxon>
    </lineage>
</organism>
<evidence type="ECO:0008006" key="3">
    <source>
        <dbReference type="Google" id="ProtNLM"/>
    </source>
</evidence>
<protein>
    <recommendedName>
        <fullName evidence="3">Bacteriocin resistance YdeI/OmpD-like protein</fullName>
    </recommendedName>
</protein>
<gene>
    <name evidence="1" type="ORF">NCCP691_40770</name>
</gene>
<reference evidence="1 2" key="1">
    <citation type="journal article" date="2022" name="Int. J. Syst. Evol. Microbiol.">
        <title>Noviherbaspirillum aridicola sp. nov., isolated from an arid soil in Pakistan.</title>
        <authorList>
            <person name="Khan I.U."/>
            <person name="Saqib M."/>
            <person name="Amin A."/>
            <person name="Hussain F."/>
            <person name="Li L."/>
            <person name="Liu Y.H."/>
            <person name="Fang B.Z."/>
            <person name="Ahmed I."/>
            <person name="Li W.J."/>
        </authorList>
    </citation>
    <scope>NUCLEOTIDE SEQUENCE [LARGE SCALE GENOMIC DNA]</scope>
    <source>
        <strain evidence="1 2">NCCP-691</strain>
    </source>
</reference>
<dbReference type="Proteomes" id="UP000887222">
    <property type="component" value="Unassembled WGS sequence"/>
</dbReference>
<keyword evidence="2" id="KW-1185">Reference proteome</keyword>
<name>A0ABQ4QA27_9BURK</name>